<evidence type="ECO:0000313" key="5">
    <source>
        <dbReference type="Proteomes" id="UP001054857"/>
    </source>
</evidence>
<accession>A0AAD3DYY8</accession>
<dbReference type="EMBL" id="BMAR01000040">
    <property type="protein sequence ID" value="GFR50651.1"/>
    <property type="molecule type" value="Genomic_DNA"/>
</dbReference>
<feature type="compositionally biased region" description="Low complexity" evidence="2">
    <location>
        <begin position="10"/>
        <end position="20"/>
    </location>
</feature>
<feature type="region of interest" description="Disordered" evidence="2">
    <location>
        <begin position="419"/>
        <end position="445"/>
    </location>
</feature>
<sequence length="487" mass="50422">MIPQSKPNQPAAEEPMPSPEELLALVELLQQQGMNMDQVPPDLKTMLDNVKRQKAAKGGAAPPPDTPTEEITPDPGFVIKTSEVGSGRKVFINVCSSARVAAPGGWDGGVMPDEVAAALDKLQAANGDAAAATMTPGEVEALRFPLAAGPPRADTDRKGAPCTVIDVVFNADVVRVAAGARKLKALLIEVATGWVGSKLGAELDPRYKLPKMRYKGEVVASQRIRADDKRKKLVTELRDVDEEPSFALRTTKPSQQQQQQQQQAAKAGSSSSTAAAGPGPGSAGGQAAAAAAGKSGGATAAAATMAQKAGSVASSTAAAGAGGAAGGGLMTYKVEYEGRPVEWIRVTVDLPPHRPAGHHASAQPDPQHQASLNTSQPGSDVAVEVCGRSLFVRTPGHPELQVPLLFAASVQGATATLNASPPAAKAAATAPGHQQQQQSQPQQMQRQLVVRLPYRSLDDHLADARAQAPLAFGQLSFASKALLELEP</sequence>
<organism evidence="4 5">
    <name type="scientific">Astrephomene gubernaculifera</name>
    <dbReference type="NCBI Taxonomy" id="47775"/>
    <lineage>
        <taxon>Eukaryota</taxon>
        <taxon>Viridiplantae</taxon>
        <taxon>Chlorophyta</taxon>
        <taxon>core chlorophytes</taxon>
        <taxon>Chlorophyceae</taxon>
        <taxon>CS clade</taxon>
        <taxon>Chlamydomonadales</taxon>
        <taxon>Astrephomenaceae</taxon>
        <taxon>Astrephomene</taxon>
    </lineage>
</organism>
<dbReference type="InterPro" id="IPR050734">
    <property type="entry name" value="PIH1/Kintoun_subfamily"/>
</dbReference>
<dbReference type="Proteomes" id="UP001054857">
    <property type="component" value="Unassembled WGS sequence"/>
</dbReference>
<dbReference type="GO" id="GO:0005737">
    <property type="term" value="C:cytoplasm"/>
    <property type="evidence" value="ECO:0007669"/>
    <property type="project" value="TreeGrafter"/>
</dbReference>
<keyword evidence="5" id="KW-1185">Reference proteome</keyword>
<proteinExistence type="inferred from homology"/>
<evidence type="ECO:0000259" key="3">
    <source>
        <dbReference type="Pfam" id="PF08190"/>
    </source>
</evidence>
<feature type="domain" description="PIH1 N-terminal" evidence="3">
    <location>
        <begin position="70"/>
        <end position="231"/>
    </location>
</feature>
<evidence type="ECO:0000256" key="1">
    <source>
        <dbReference type="ARBA" id="ARBA00008511"/>
    </source>
</evidence>
<feature type="compositionally biased region" description="Polar residues" evidence="2">
    <location>
        <begin position="364"/>
        <end position="378"/>
    </location>
</feature>
<evidence type="ECO:0000256" key="2">
    <source>
        <dbReference type="SAM" id="MobiDB-lite"/>
    </source>
</evidence>
<feature type="region of interest" description="Disordered" evidence="2">
    <location>
        <begin position="1"/>
        <end position="20"/>
    </location>
</feature>
<gene>
    <name evidence="4" type="ORF">Agub_g12900</name>
</gene>
<feature type="region of interest" description="Disordered" evidence="2">
    <location>
        <begin position="48"/>
        <end position="76"/>
    </location>
</feature>
<feature type="compositionally biased region" description="Low complexity" evidence="2">
    <location>
        <begin position="253"/>
        <end position="277"/>
    </location>
</feature>
<comment type="similarity">
    <text evidence="1">Belongs to the PIH1 family.</text>
</comment>
<dbReference type="PANTHER" id="PTHR22997">
    <property type="entry name" value="PIH1 DOMAIN-CONTAINING PROTEIN 1"/>
    <property type="match status" value="1"/>
</dbReference>
<feature type="region of interest" description="Disordered" evidence="2">
    <location>
        <begin position="351"/>
        <end position="379"/>
    </location>
</feature>
<protein>
    <recommendedName>
        <fullName evidence="3">PIH1 N-terminal domain-containing protein</fullName>
    </recommendedName>
</protein>
<evidence type="ECO:0000313" key="4">
    <source>
        <dbReference type="EMBL" id="GFR50651.1"/>
    </source>
</evidence>
<reference evidence="4 5" key="1">
    <citation type="journal article" date="2021" name="Sci. Rep.">
        <title>Genome sequencing of the multicellular alga Astrephomene provides insights into convergent evolution of germ-soma differentiation.</title>
        <authorList>
            <person name="Yamashita S."/>
            <person name="Yamamoto K."/>
            <person name="Matsuzaki R."/>
            <person name="Suzuki S."/>
            <person name="Yamaguchi H."/>
            <person name="Hirooka S."/>
            <person name="Minakuchi Y."/>
            <person name="Miyagishima S."/>
            <person name="Kawachi M."/>
            <person name="Toyoda A."/>
            <person name="Nozaki H."/>
        </authorList>
    </citation>
    <scope>NUCLEOTIDE SEQUENCE [LARGE SCALE GENOMIC DNA]</scope>
    <source>
        <strain evidence="4 5">NIES-4017</strain>
    </source>
</reference>
<feature type="region of interest" description="Disordered" evidence="2">
    <location>
        <begin position="244"/>
        <end position="288"/>
    </location>
</feature>
<name>A0AAD3DYY8_9CHLO</name>
<dbReference type="InterPro" id="IPR012981">
    <property type="entry name" value="PIH1_N"/>
</dbReference>
<dbReference type="Pfam" id="PF08190">
    <property type="entry name" value="PIH1"/>
    <property type="match status" value="1"/>
</dbReference>
<dbReference type="PANTHER" id="PTHR22997:SF11">
    <property type="entry name" value="PIH1 N-TERMINAL DOMAIN-CONTAINING PROTEIN"/>
    <property type="match status" value="1"/>
</dbReference>
<comment type="caution">
    <text evidence="4">The sequence shown here is derived from an EMBL/GenBank/DDBJ whole genome shotgun (WGS) entry which is preliminary data.</text>
</comment>
<dbReference type="AlphaFoldDB" id="A0AAD3DYY8"/>